<gene>
    <name evidence="1" type="ORF">XthCFBP4691_16525</name>
</gene>
<dbReference type="EMBL" id="MIGX01000111">
    <property type="protein sequence ID" value="PPT84510.1"/>
    <property type="molecule type" value="Genomic_DNA"/>
</dbReference>
<dbReference type="InterPro" id="IPR036388">
    <property type="entry name" value="WH-like_DNA-bd_sf"/>
</dbReference>
<sequence length="108" mass="12304">MSKQAVTYCPDVRERAVGMVPEHQGEHSSPWAALASIAGKIGCAAETLRWWVRRAERDQGLRPDLTTEERARMKALERENRERRQAKEILRKASASFAQAGLDRRFTP</sequence>
<name>A0A2S6ZBS6_9XANT</name>
<dbReference type="Proteomes" id="UP000239898">
    <property type="component" value="Unassembled WGS sequence"/>
</dbReference>
<reference evidence="1 2" key="1">
    <citation type="submission" date="2016-08" db="EMBL/GenBank/DDBJ databases">
        <title>Evolution of the type three secretion system and type three effector repertoires in Xanthomonas.</title>
        <authorList>
            <person name="Merda D."/>
            <person name="Briand M."/>
            <person name="Bosis E."/>
            <person name="Rousseau C."/>
            <person name="Portier P."/>
            <person name="Jacques M.-A."/>
            <person name="Fischer-Le Saux M."/>
        </authorList>
    </citation>
    <scope>NUCLEOTIDE SEQUENCE [LARGE SCALE GENOMIC DNA]</scope>
    <source>
        <strain evidence="1 2">CFBP 4691</strain>
    </source>
</reference>
<comment type="caution">
    <text evidence="1">The sequence shown here is derived from an EMBL/GenBank/DDBJ whole genome shotgun (WGS) entry which is preliminary data.</text>
</comment>
<dbReference type="Gene3D" id="1.10.10.10">
    <property type="entry name" value="Winged helix-like DNA-binding domain superfamily/Winged helix DNA-binding domain"/>
    <property type="match status" value="1"/>
</dbReference>
<keyword evidence="2" id="KW-1185">Reference proteome</keyword>
<dbReference type="AlphaFoldDB" id="A0A2S6ZBS6"/>
<dbReference type="SUPFAM" id="SSF46689">
    <property type="entry name" value="Homeodomain-like"/>
    <property type="match status" value="1"/>
</dbReference>
<accession>A0A2S6ZBS6</accession>
<dbReference type="OrthoDB" id="9810995at2"/>
<evidence type="ECO:0000313" key="2">
    <source>
        <dbReference type="Proteomes" id="UP000239898"/>
    </source>
</evidence>
<evidence type="ECO:0000313" key="1">
    <source>
        <dbReference type="EMBL" id="PPT84510.1"/>
    </source>
</evidence>
<organism evidence="1 2">
    <name type="scientific">Xanthomonas theicola</name>
    <dbReference type="NCBI Taxonomy" id="56464"/>
    <lineage>
        <taxon>Bacteria</taxon>
        <taxon>Pseudomonadati</taxon>
        <taxon>Pseudomonadota</taxon>
        <taxon>Gammaproteobacteria</taxon>
        <taxon>Lysobacterales</taxon>
        <taxon>Lysobacteraceae</taxon>
        <taxon>Xanthomonas</taxon>
    </lineage>
</organism>
<evidence type="ECO:0008006" key="3">
    <source>
        <dbReference type="Google" id="ProtNLM"/>
    </source>
</evidence>
<protein>
    <recommendedName>
        <fullName evidence="3">Transposase</fullName>
    </recommendedName>
</protein>
<dbReference type="InterPro" id="IPR009057">
    <property type="entry name" value="Homeodomain-like_sf"/>
</dbReference>
<proteinExistence type="predicted"/>